<dbReference type="AlphaFoldDB" id="A0A7I4YFU4"/>
<evidence type="ECO:0000313" key="2">
    <source>
        <dbReference type="WBParaSite" id="HCON_00095130-00001"/>
    </source>
</evidence>
<dbReference type="Proteomes" id="UP000025227">
    <property type="component" value="Unplaced"/>
</dbReference>
<accession>A0A7I4YFU4</accession>
<sequence length="135" mass="15229">MYDGLHDNNTHCSRPNGSNRCHCWDTSGTSSELVPLPARWITELVDEPLKSILYADGIARIAESKEEFQDKLQKWQIVLAGNGHRLNVKKTKLLSSKEGTESIVDRRGPGRKIPNNCCMDEVEGVHWHPLRPSVL</sequence>
<evidence type="ECO:0000313" key="1">
    <source>
        <dbReference type="Proteomes" id="UP000025227"/>
    </source>
</evidence>
<dbReference type="WBParaSite" id="HCON_00095130-00001">
    <property type="protein sequence ID" value="HCON_00095130-00001"/>
    <property type="gene ID" value="HCON_00095130"/>
</dbReference>
<proteinExistence type="predicted"/>
<name>A0A7I4YFU4_HAECO</name>
<reference evidence="2" key="1">
    <citation type="submission" date="2020-12" db="UniProtKB">
        <authorList>
            <consortium name="WormBaseParasite"/>
        </authorList>
    </citation>
    <scope>IDENTIFICATION</scope>
    <source>
        <strain evidence="2">MHco3</strain>
    </source>
</reference>
<protein>
    <submittedName>
        <fullName evidence="2">Reverse transcriptase domain-containing protein</fullName>
    </submittedName>
</protein>
<organism evidence="1 2">
    <name type="scientific">Haemonchus contortus</name>
    <name type="common">Barber pole worm</name>
    <dbReference type="NCBI Taxonomy" id="6289"/>
    <lineage>
        <taxon>Eukaryota</taxon>
        <taxon>Metazoa</taxon>
        <taxon>Ecdysozoa</taxon>
        <taxon>Nematoda</taxon>
        <taxon>Chromadorea</taxon>
        <taxon>Rhabditida</taxon>
        <taxon>Rhabditina</taxon>
        <taxon>Rhabditomorpha</taxon>
        <taxon>Strongyloidea</taxon>
        <taxon>Trichostrongylidae</taxon>
        <taxon>Haemonchus</taxon>
    </lineage>
</organism>
<keyword evidence="1" id="KW-1185">Reference proteome</keyword>